<keyword evidence="1" id="KW-0808">Transferase</keyword>
<dbReference type="InterPro" id="IPR045078">
    <property type="entry name" value="TST/MPST-like"/>
</dbReference>
<accession>A0ABT2YNG7</accession>
<evidence type="ECO:0000313" key="5">
    <source>
        <dbReference type="Proteomes" id="UP001209713"/>
    </source>
</evidence>
<dbReference type="EMBL" id="JAOVZB010000001">
    <property type="protein sequence ID" value="MCV2401433.1"/>
    <property type="molecule type" value="Genomic_DNA"/>
</dbReference>
<organism evidence="4 5">
    <name type="scientific">Marinomonas sargassi</name>
    <dbReference type="NCBI Taxonomy" id="2984494"/>
    <lineage>
        <taxon>Bacteria</taxon>
        <taxon>Pseudomonadati</taxon>
        <taxon>Pseudomonadota</taxon>
        <taxon>Gammaproteobacteria</taxon>
        <taxon>Oceanospirillales</taxon>
        <taxon>Oceanospirillaceae</taxon>
        <taxon>Marinomonas</taxon>
    </lineage>
</organism>
<reference evidence="4 5" key="1">
    <citation type="submission" date="2022-10" db="EMBL/GenBank/DDBJ databases">
        <title>Marinomonas transparenta sp. nov. and Marinomonas sargassi sp. nov., isolated from marine alga (Sargassum natans (L.) Gaillon).</title>
        <authorList>
            <person name="Wang Y."/>
        </authorList>
    </citation>
    <scope>NUCLEOTIDE SEQUENCE [LARGE SCALE GENOMIC DNA]</scope>
    <source>
        <strain evidence="4 5">C2222</strain>
    </source>
</reference>
<dbReference type="SMART" id="SM00450">
    <property type="entry name" value="RHOD"/>
    <property type="match status" value="2"/>
</dbReference>
<dbReference type="SUPFAM" id="SSF52821">
    <property type="entry name" value="Rhodanese/Cell cycle control phosphatase"/>
    <property type="match status" value="2"/>
</dbReference>
<dbReference type="InterPro" id="IPR036873">
    <property type="entry name" value="Rhodanese-like_dom_sf"/>
</dbReference>
<proteinExistence type="predicted"/>
<dbReference type="PROSITE" id="PS50206">
    <property type="entry name" value="RHODANESE_3"/>
    <property type="match status" value="2"/>
</dbReference>
<evidence type="ECO:0000313" key="4">
    <source>
        <dbReference type="EMBL" id="MCV2401433.1"/>
    </source>
</evidence>
<keyword evidence="5" id="KW-1185">Reference proteome</keyword>
<dbReference type="CDD" id="cd01449">
    <property type="entry name" value="TST_Repeat_2"/>
    <property type="match status" value="1"/>
</dbReference>
<dbReference type="PANTHER" id="PTHR11364">
    <property type="entry name" value="THIOSULFATE SULFERTANSFERASE"/>
    <property type="match status" value="1"/>
</dbReference>
<feature type="domain" description="Rhodanese" evidence="3">
    <location>
        <begin position="163"/>
        <end position="275"/>
    </location>
</feature>
<dbReference type="Gene3D" id="3.40.250.10">
    <property type="entry name" value="Rhodanese-like domain"/>
    <property type="match status" value="2"/>
</dbReference>
<name>A0ABT2YNG7_9GAMM</name>
<feature type="domain" description="Rhodanese" evidence="3">
    <location>
        <begin position="15"/>
        <end position="133"/>
    </location>
</feature>
<sequence>MKTLISAAELKELIGQESLVLLDSRFYLTDLSKGQKEYDKGHIPGAIFVDLHTELAGQETEKSGRHPLPTESDFAKQLQLWGITSSSQVVIYDDMGGAIAARAWWMIAQQGIDVRVLDGGYPAWLKEGFDTTVENSQYLASESKLDVSFPWSVEEKAVINNLDQRSFQLVDSRASDRFNGENETIDPIAGHIPGAINRPFADNLDRDGYFKPSEQLHVEWQDWLMSTGDDYVYYCGSGVTACHNVLALNYAGMSAKLVYVGSWSQWSKRLLKEAS</sequence>
<gene>
    <name evidence="4" type="ORF">OFY17_00925</name>
</gene>
<dbReference type="PANTHER" id="PTHR11364:SF27">
    <property type="entry name" value="SULFURTRANSFERASE"/>
    <property type="match status" value="1"/>
</dbReference>
<keyword evidence="2" id="KW-0677">Repeat</keyword>
<dbReference type="RefSeq" id="WP_263528810.1">
    <property type="nucleotide sequence ID" value="NZ_JAOVZB010000001.1"/>
</dbReference>
<dbReference type="Pfam" id="PF00581">
    <property type="entry name" value="Rhodanese"/>
    <property type="match status" value="2"/>
</dbReference>
<dbReference type="PROSITE" id="PS00380">
    <property type="entry name" value="RHODANESE_1"/>
    <property type="match status" value="1"/>
</dbReference>
<comment type="caution">
    <text evidence="4">The sequence shown here is derived from an EMBL/GenBank/DDBJ whole genome shotgun (WGS) entry which is preliminary data.</text>
</comment>
<dbReference type="InterPro" id="IPR001763">
    <property type="entry name" value="Rhodanese-like_dom"/>
</dbReference>
<dbReference type="CDD" id="cd01448">
    <property type="entry name" value="TST_Repeat_1"/>
    <property type="match status" value="1"/>
</dbReference>
<protein>
    <submittedName>
        <fullName evidence="4">Sulfurtransferase</fullName>
    </submittedName>
</protein>
<evidence type="ECO:0000259" key="3">
    <source>
        <dbReference type="PROSITE" id="PS50206"/>
    </source>
</evidence>
<evidence type="ECO:0000256" key="2">
    <source>
        <dbReference type="ARBA" id="ARBA00022737"/>
    </source>
</evidence>
<evidence type="ECO:0000256" key="1">
    <source>
        <dbReference type="ARBA" id="ARBA00022679"/>
    </source>
</evidence>
<dbReference type="Proteomes" id="UP001209713">
    <property type="component" value="Unassembled WGS sequence"/>
</dbReference>
<dbReference type="InterPro" id="IPR001307">
    <property type="entry name" value="Thiosulphate_STrfase_CS"/>
</dbReference>